<evidence type="ECO:0000256" key="2">
    <source>
        <dbReference type="SAM" id="Phobius"/>
    </source>
</evidence>
<protein>
    <recommendedName>
        <fullName evidence="5">Pentapeptide repeat-containing protein</fullName>
    </recommendedName>
</protein>
<dbReference type="OrthoDB" id="8440251at2"/>
<keyword evidence="2" id="KW-1133">Transmembrane helix</keyword>
<organism evidence="3 4">
    <name type="scientific">Saccharothrix syringae</name>
    <name type="common">Nocardiopsis syringae</name>
    <dbReference type="NCBI Taxonomy" id="103733"/>
    <lineage>
        <taxon>Bacteria</taxon>
        <taxon>Bacillati</taxon>
        <taxon>Actinomycetota</taxon>
        <taxon>Actinomycetes</taxon>
        <taxon>Pseudonocardiales</taxon>
        <taxon>Pseudonocardiaceae</taxon>
        <taxon>Saccharothrix</taxon>
    </lineage>
</organism>
<dbReference type="InterPro" id="IPR001646">
    <property type="entry name" value="5peptide_repeat"/>
</dbReference>
<sequence>MLLLGAAVVVAGVVGLLLWGVLGGPAVGVLGASTATEWEVRDRLEAVKVVLAVVGGVGAVVALAVAYRRQRLDEVEVYREDAKVLLDSDPRTWRGHDFDFTGAVFDGGDFVGATFTGTGVVTFAGATIIGRLSFDEATFAGEAFVSFDGARFVEGGISFENARFSGGVVDLEKVDPARPPTRPEPWPSGTPAPTGLRLPPPRVAPQ</sequence>
<keyword evidence="4" id="KW-1185">Reference proteome</keyword>
<keyword evidence="2" id="KW-0812">Transmembrane</keyword>
<keyword evidence="2" id="KW-0472">Membrane</keyword>
<evidence type="ECO:0000313" key="4">
    <source>
        <dbReference type="Proteomes" id="UP000325787"/>
    </source>
</evidence>
<dbReference type="Pfam" id="PF13576">
    <property type="entry name" value="Pentapeptide_3"/>
    <property type="match status" value="1"/>
</dbReference>
<reference evidence="4" key="1">
    <citation type="journal article" date="2021" name="Curr. Microbiol.">
        <title>Complete genome of nocamycin-producing strain Saccharothrix syringae NRRL B-16468 reveals the biosynthetic potential for secondary metabolites.</title>
        <authorList>
            <person name="Mo X."/>
            <person name="Yang S."/>
        </authorList>
    </citation>
    <scope>NUCLEOTIDE SEQUENCE [LARGE SCALE GENOMIC DNA]</scope>
    <source>
        <strain evidence="4">ATCC 51364 / DSM 43886 / JCM 6844 / KCTC 9398 / NBRC 14523 / NRRL B-16468 / INA 2240</strain>
    </source>
</reference>
<name>A0A5Q0GUK7_SACSY</name>
<dbReference type="AlphaFoldDB" id="A0A5Q0GUK7"/>
<feature type="region of interest" description="Disordered" evidence="1">
    <location>
        <begin position="173"/>
        <end position="206"/>
    </location>
</feature>
<feature type="transmembrane region" description="Helical" evidence="2">
    <location>
        <begin position="47"/>
        <end position="67"/>
    </location>
</feature>
<evidence type="ECO:0008006" key="5">
    <source>
        <dbReference type="Google" id="ProtNLM"/>
    </source>
</evidence>
<dbReference type="RefSeq" id="WP_153277987.1">
    <property type="nucleotide sequence ID" value="NZ_CP034550.1"/>
</dbReference>
<feature type="compositionally biased region" description="Pro residues" evidence="1">
    <location>
        <begin position="177"/>
        <end position="190"/>
    </location>
</feature>
<proteinExistence type="predicted"/>
<evidence type="ECO:0000256" key="1">
    <source>
        <dbReference type="SAM" id="MobiDB-lite"/>
    </source>
</evidence>
<dbReference type="Gene3D" id="2.160.20.80">
    <property type="entry name" value="E3 ubiquitin-protein ligase SopA"/>
    <property type="match status" value="1"/>
</dbReference>
<accession>A0A5Q0GUK7</accession>
<dbReference type="EMBL" id="CP034550">
    <property type="protein sequence ID" value="QFZ17786.1"/>
    <property type="molecule type" value="Genomic_DNA"/>
</dbReference>
<dbReference type="KEGG" id="ssyi:EKG83_10105"/>
<dbReference type="Proteomes" id="UP000325787">
    <property type="component" value="Chromosome"/>
</dbReference>
<gene>
    <name evidence="3" type="ORF">EKG83_10105</name>
</gene>
<evidence type="ECO:0000313" key="3">
    <source>
        <dbReference type="EMBL" id="QFZ17786.1"/>
    </source>
</evidence>